<keyword evidence="5" id="KW-1185">Reference proteome</keyword>
<dbReference type="GO" id="GO:0005802">
    <property type="term" value="C:trans-Golgi network"/>
    <property type="evidence" value="ECO:0007669"/>
    <property type="project" value="TreeGrafter"/>
</dbReference>
<dbReference type="EC" id="2.1.1.-" evidence="3"/>
<dbReference type="Proteomes" id="UP001188597">
    <property type="component" value="Unassembled WGS sequence"/>
</dbReference>
<dbReference type="Pfam" id="PF03141">
    <property type="entry name" value="Methyltransf_29"/>
    <property type="match status" value="1"/>
</dbReference>
<protein>
    <recommendedName>
        <fullName evidence="3">Methyltransferase</fullName>
        <ecNumber evidence="3">2.1.1.-</ecNumber>
    </recommendedName>
</protein>
<comment type="subcellular location">
    <subcellularLocation>
        <location evidence="3">Membrane</location>
        <topology evidence="3">Single-pass type II membrane protein</topology>
    </subcellularLocation>
</comment>
<keyword evidence="2 3" id="KW-0325">Glycoprotein</keyword>
<keyword evidence="3" id="KW-0735">Signal-anchor</keyword>
<evidence type="ECO:0000256" key="3">
    <source>
        <dbReference type="RuleBase" id="RU366043"/>
    </source>
</evidence>
<accession>A0AA88V9L0</accession>
<evidence type="ECO:0000256" key="1">
    <source>
        <dbReference type="ARBA" id="ARBA00022603"/>
    </source>
</evidence>
<dbReference type="AlphaFoldDB" id="A0AA88V9L0"/>
<comment type="caution">
    <text evidence="4">The sequence shown here is derived from an EMBL/GenBank/DDBJ whole genome shotgun (WGS) entry which is preliminary data.</text>
</comment>
<dbReference type="GO" id="GO:0016020">
    <property type="term" value="C:membrane"/>
    <property type="evidence" value="ECO:0007669"/>
    <property type="project" value="UniProtKB-SubCell"/>
</dbReference>
<dbReference type="InterPro" id="IPR004159">
    <property type="entry name" value="Put_SAM_MeTrfase"/>
</dbReference>
<dbReference type="GO" id="GO:0008168">
    <property type="term" value="F:methyltransferase activity"/>
    <property type="evidence" value="ECO:0007669"/>
    <property type="project" value="UniProtKB-UniRule"/>
</dbReference>
<dbReference type="EMBL" id="JAVXUP010002474">
    <property type="protein sequence ID" value="KAK3003084.1"/>
    <property type="molecule type" value="Genomic_DNA"/>
</dbReference>
<keyword evidence="3" id="KW-0812">Transmembrane</keyword>
<dbReference type="PANTHER" id="PTHR10108">
    <property type="entry name" value="SAM-DEPENDENT METHYLTRANSFERASE"/>
    <property type="match status" value="1"/>
</dbReference>
<name>A0AA88V9L0_9ASTE</name>
<evidence type="ECO:0000313" key="5">
    <source>
        <dbReference type="Proteomes" id="UP001188597"/>
    </source>
</evidence>
<proteinExistence type="inferred from homology"/>
<organism evidence="4 5">
    <name type="scientific">Escallonia herrerae</name>
    <dbReference type="NCBI Taxonomy" id="1293975"/>
    <lineage>
        <taxon>Eukaryota</taxon>
        <taxon>Viridiplantae</taxon>
        <taxon>Streptophyta</taxon>
        <taxon>Embryophyta</taxon>
        <taxon>Tracheophyta</taxon>
        <taxon>Spermatophyta</taxon>
        <taxon>Magnoliopsida</taxon>
        <taxon>eudicotyledons</taxon>
        <taxon>Gunneridae</taxon>
        <taxon>Pentapetalae</taxon>
        <taxon>asterids</taxon>
        <taxon>campanulids</taxon>
        <taxon>Escalloniales</taxon>
        <taxon>Escalloniaceae</taxon>
        <taxon>Escallonia</taxon>
    </lineage>
</organism>
<sequence length="159" mass="18195">MHGRTRCSSSGANFCDFMSFACLLENRVSWSAEVPCNNKIKRWAQPEILKETTADSEAWSTQAAESQSEKESQNIHCRKIKNGYKWKLCNVTAGPDYIPCLDNEQAIKKLPSTYHYEHRERHCSAEAPTCLVSVPEGYKQLVRWPRSREHGMELSLDAK</sequence>
<reference evidence="4" key="1">
    <citation type="submission" date="2022-12" db="EMBL/GenBank/DDBJ databases">
        <title>Draft genome assemblies for two species of Escallonia (Escalloniales).</title>
        <authorList>
            <person name="Chanderbali A."/>
            <person name="Dervinis C."/>
            <person name="Anghel I."/>
            <person name="Soltis D."/>
            <person name="Soltis P."/>
            <person name="Zapata F."/>
        </authorList>
    </citation>
    <scope>NUCLEOTIDE SEQUENCE</scope>
    <source>
        <strain evidence="4">UCBG64.0493</strain>
        <tissue evidence="4">Leaf</tissue>
    </source>
</reference>
<comment type="similarity">
    <text evidence="3">Belongs to the methyltransferase superfamily.</text>
</comment>
<keyword evidence="1 3" id="KW-0489">Methyltransferase</keyword>
<evidence type="ECO:0000313" key="4">
    <source>
        <dbReference type="EMBL" id="KAK3003084.1"/>
    </source>
</evidence>
<dbReference type="PANTHER" id="PTHR10108:SF1141">
    <property type="entry name" value="METHYLTRANSFERASE PMT24-RELATED"/>
    <property type="match status" value="1"/>
</dbReference>
<dbReference type="GO" id="GO:0032259">
    <property type="term" value="P:methylation"/>
    <property type="evidence" value="ECO:0007669"/>
    <property type="project" value="UniProtKB-KW"/>
</dbReference>
<dbReference type="GO" id="GO:0005768">
    <property type="term" value="C:endosome"/>
    <property type="evidence" value="ECO:0007669"/>
    <property type="project" value="TreeGrafter"/>
</dbReference>
<gene>
    <name evidence="4" type="ORF">RJ639_019084</name>
</gene>
<keyword evidence="3" id="KW-0808">Transferase</keyword>
<evidence type="ECO:0000256" key="2">
    <source>
        <dbReference type="ARBA" id="ARBA00023180"/>
    </source>
</evidence>